<dbReference type="EMBL" id="JBIQWL010000010">
    <property type="protein sequence ID" value="MFH8252552.1"/>
    <property type="molecule type" value="Genomic_DNA"/>
</dbReference>
<organism evidence="1 2">
    <name type="scientific">Microbacterium alkaliflavum</name>
    <dbReference type="NCBI Taxonomy" id="3248839"/>
    <lineage>
        <taxon>Bacteria</taxon>
        <taxon>Bacillati</taxon>
        <taxon>Actinomycetota</taxon>
        <taxon>Actinomycetes</taxon>
        <taxon>Micrococcales</taxon>
        <taxon>Microbacteriaceae</taxon>
        <taxon>Microbacterium</taxon>
    </lineage>
</organism>
<name>A0ABW7QCE7_9MICO</name>
<dbReference type="Proteomes" id="UP001610861">
    <property type="component" value="Unassembled WGS sequence"/>
</dbReference>
<dbReference type="Gene3D" id="3.30.1360.120">
    <property type="entry name" value="Probable tRNA modification gtpase trme, domain 1"/>
    <property type="match status" value="1"/>
</dbReference>
<dbReference type="InterPro" id="IPR027266">
    <property type="entry name" value="TrmE/GcvT-like"/>
</dbReference>
<proteinExistence type="predicted"/>
<evidence type="ECO:0000313" key="1">
    <source>
        <dbReference type="EMBL" id="MFH8252552.1"/>
    </source>
</evidence>
<keyword evidence="2" id="KW-1185">Reference proteome</keyword>
<dbReference type="SUPFAM" id="SSF103025">
    <property type="entry name" value="Folate-binding domain"/>
    <property type="match status" value="1"/>
</dbReference>
<accession>A0ABW7QCE7</accession>
<dbReference type="RefSeq" id="WP_397557983.1">
    <property type="nucleotide sequence ID" value="NZ_JBIQWL010000010.1"/>
</dbReference>
<dbReference type="InterPro" id="IPR007375">
    <property type="entry name" value="SoxG"/>
</dbReference>
<dbReference type="Gene3D" id="3.30.70.1520">
    <property type="entry name" value="Heterotetrameric sarcosine oxidase"/>
    <property type="match status" value="1"/>
</dbReference>
<comment type="caution">
    <text evidence="1">The sequence shown here is derived from an EMBL/GenBank/DDBJ whole genome shotgun (WGS) entry which is preliminary data.</text>
</comment>
<gene>
    <name evidence="1" type="ORF">ACH3VR_19450</name>
</gene>
<evidence type="ECO:0000313" key="2">
    <source>
        <dbReference type="Proteomes" id="UP001610861"/>
    </source>
</evidence>
<sequence>MADTRETLQAQGILDDYVERLAEASTDVRVTVQPLAQQLNLRVDASRVSPSAVEAVLGVALPGALSAVTSPTGATVIWLGPDEWLVVDPSRSTSLEGELRAAVGDGGAVVDQSGQRLSLLVEGDARGLLAKGVAFDLHPSGFPEGTALQGLLAQAVVIFVSRSADASRIELIVRTSFARYVADWVLDALLDPLAYPAPLGG</sequence>
<protein>
    <submittedName>
        <fullName evidence="1">Sarcosine oxidase subunit gamma</fullName>
    </submittedName>
</protein>
<dbReference type="Pfam" id="PF04268">
    <property type="entry name" value="SoxG"/>
    <property type="match status" value="1"/>
</dbReference>
<reference evidence="1 2" key="1">
    <citation type="submission" date="2024-09" db="EMBL/GenBank/DDBJ databases">
        <authorList>
            <person name="Pan X."/>
        </authorList>
    </citation>
    <scope>NUCLEOTIDE SEQUENCE [LARGE SCALE GENOMIC DNA]</scope>
    <source>
        <strain evidence="1 2">B2969</strain>
    </source>
</reference>